<sequence length="300" mass="34251">MSQKTRYDYEVASLLPEEDVEVRDLVLKAPDSDQYDKLKEAFIERTAASQQRRLQQLFMGKELGDRKPSQLLHRMEQMLGQAAEYASAFLKELFLQRLPSGVRMVLASAKADTPLAELTLWLIKLWRFILQRHHHPLIACLRVILWPLRGTLFLSRKRPSQPLLATSAAGHHASHLFHISNTNILLHFLIDTAAEVSVLPPASKTKRCRLECILQAVNGAAIATCGTQSLTLHLGLRRTFRWVFLVADVTTPIIGADFLRHFYLLVDLRRYKLIDKVTCMEVKMESIYSDLPLSHLTPSY</sequence>
<dbReference type="InParanoid" id="A0A1X7VMV9"/>
<accession>A0A1X7VMV9</accession>
<feature type="domain" description="DUF7041" evidence="1">
    <location>
        <begin position="2"/>
        <end position="58"/>
    </location>
</feature>
<proteinExistence type="predicted"/>
<dbReference type="AlphaFoldDB" id="A0A1X7VMV9"/>
<dbReference type="FunFam" id="2.40.70.10:FF:000130">
    <property type="entry name" value="Retrovirus-related Pol polyprotein from transposon opus-like Protein"/>
    <property type="match status" value="1"/>
</dbReference>
<dbReference type="OrthoDB" id="10051637at2759"/>
<protein>
    <recommendedName>
        <fullName evidence="1">DUF7041 domain-containing protein</fullName>
    </recommendedName>
</protein>
<dbReference type="Gene3D" id="2.40.70.10">
    <property type="entry name" value="Acid Proteases"/>
    <property type="match status" value="1"/>
</dbReference>
<dbReference type="EnsemblMetazoa" id="Aqu2.1.41731_001">
    <property type="protein sequence ID" value="Aqu2.1.41731_001"/>
    <property type="gene ID" value="Aqu2.1.41731"/>
</dbReference>
<name>A0A1X7VMV9_AMPQE</name>
<dbReference type="PANTHER" id="PTHR33327">
    <property type="entry name" value="ENDONUCLEASE"/>
    <property type="match status" value="1"/>
</dbReference>
<dbReference type="SUPFAM" id="SSF50630">
    <property type="entry name" value="Acid proteases"/>
    <property type="match status" value="1"/>
</dbReference>
<evidence type="ECO:0000259" key="1">
    <source>
        <dbReference type="Pfam" id="PF23055"/>
    </source>
</evidence>
<evidence type="ECO:0000313" key="2">
    <source>
        <dbReference type="EnsemblMetazoa" id="Aqu2.1.41731_001"/>
    </source>
</evidence>
<organism evidence="2">
    <name type="scientific">Amphimedon queenslandica</name>
    <name type="common">Sponge</name>
    <dbReference type="NCBI Taxonomy" id="400682"/>
    <lineage>
        <taxon>Eukaryota</taxon>
        <taxon>Metazoa</taxon>
        <taxon>Porifera</taxon>
        <taxon>Demospongiae</taxon>
        <taxon>Heteroscleromorpha</taxon>
        <taxon>Haplosclerida</taxon>
        <taxon>Niphatidae</taxon>
        <taxon>Amphimedon</taxon>
    </lineage>
</organism>
<reference evidence="2" key="1">
    <citation type="submission" date="2017-05" db="UniProtKB">
        <authorList>
            <consortium name="EnsemblMetazoa"/>
        </authorList>
    </citation>
    <scope>IDENTIFICATION</scope>
</reference>
<dbReference type="InterPro" id="IPR021109">
    <property type="entry name" value="Peptidase_aspartic_dom_sf"/>
</dbReference>
<dbReference type="InterPro" id="IPR055469">
    <property type="entry name" value="DUF7041"/>
</dbReference>
<dbReference type="PANTHER" id="PTHR33327:SF3">
    <property type="entry name" value="RNA-DIRECTED DNA POLYMERASE"/>
    <property type="match status" value="1"/>
</dbReference>
<dbReference type="Pfam" id="PF23055">
    <property type="entry name" value="DUF7041"/>
    <property type="match status" value="1"/>
</dbReference>